<proteinExistence type="predicted"/>
<accession>A0A0C9X6Z5</accession>
<keyword evidence="2" id="KW-1185">Reference proteome</keyword>
<dbReference type="HOGENOM" id="CLU_2512961_0_0_1"/>
<evidence type="ECO:0000313" key="1">
    <source>
        <dbReference type="EMBL" id="KIJ97103.1"/>
    </source>
</evidence>
<reference evidence="1 2" key="1">
    <citation type="submission" date="2014-04" db="EMBL/GenBank/DDBJ databases">
        <authorList>
            <consortium name="DOE Joint Genome Institute"/>
            <person name="Kuo A."/>
            <person name="Kohler A."/>
            <person name="Nagy L.G."/>
            <person name="Floudas D."/>
            <person name="Copeland A."/>
            <person name="Barry K.W."/>
            <person name="Cichocki N."/>
            <person name="Veneault-Fourrey C."/>
            <person name="LaButti K."/>
            <person name="Lindquist E.A."/>
            <person name="Lipzen A."/>
            <person name="Lundell T."/>
            <person name="Morin E."/>
            <person name="Murat C."/>
            <person name="Sun H."/>
            <person name="Tunlid A."/>
            <person name="Henrissat B."/>
            <person name="Grigoriev I.V."/>
            <person name="Hibbett D.S."/>
            <person name="Martin F."/>
            <person name="Nordberg H.P."/>
            <person name="Cantor M.N."/>
            <person name="Hua S.X."/>
        </authorList>
    </citation>
    <scope>NUCLEOTIDE SEQUENCE [LARGE SCALE GENOMIC DNA]</scope>
    <source>
        <strain evidence="1 2">LaAM-08-1</strain>
    </source>
</reference>
<sequence>MILVLLPQKHRLYPRFRKVEGNEWPLLPNDLRVPPGPPLFSSESLTALHRTISPFLLDLLASACLLPCLFEGSIIVSFRYTPRFL</sequence>
<gene>
    <name evidence="1" type="ORF">K443DRAFT_258778</name>
</gene>
<evidence type="ECO:0000313" key="2">
    <source>
        <dbReference type="Proteomes" id="UP000054477"/>
    </source>
</evidence>
<organism evidence="1 2">
    <name type="scientific">Laccaria amethystina LaAM-08-1</name>
    <dbReference type="NCBI Taxonomy" id="1095629"/>
    <lineage>
        <taxon>Eukaryota</taxon>
        <taxon>Fungi</taxon>
        <taxon>Dikarya</taxon>
        <taxon>Basidiomycota</taxon>
        <taxon>Agaricomycotina</taxon>
        <taxon>Agaricomycetes</taxon>
        <taxon>Agaricomycetidae</taxon>
        <taxon>Agaricales</taxon>
        <taxon>Agaricineae</taxon>
        <taxon>Hydnangiaceae</taxon>
        <taxon>Laccaria</taxon>
    </lineage>
</organism>
<protein>
    <submittedName>
        <fullName evidence="1">Uncharacterized protein</fullName>
    </submittedName>
</protein>
<dbReference type="Proteomes" id="UP000054477">
    <property type="component" value="Unassembled WGS sequence"/>
</dbReference>
<reference evidence="2" key="2">
    <citation type="submission" date="2015-01" db="EMBL/GenBank/DDBJ databases">
        <title>Evolutionary Origins and Diversification of the Mycorrhizal Mutualists.</title>
        <authorList>
            <consortium name="DOE Joint Genome Institute"/>
            <consortium name="Mycorrhizal Genomics Consortium"/>
            <person name="Kohler A."/>
            <person name="Kuo A."/>
            <person name="Nagy L.G."/>
            <person name="Floudas D."/>
            <person name="Copeland A."/>
            <person name="Barry K.W."/>
            <person name="Cichocki N."/>
            <person name="Veneault-Fourrey C."/>
            <person name="LaButti K."/>
            <person name="Lindquist E.A."/>
            <person name="Lipzen A."/>
            <person name="Lundell T."/>
            <person name="Morin E."/>
            <person name="Murat C."/>
            <person name="Riley R."/>
            <person name="Ohm R."/>
            <person name="Sun H."/>
            <person name="Tunlid A."/>
            <person name="Henrissat B."/>
            <person name="Grigoriev I.V."/>
            <person name="Hibbett D.S."/>
            <person name="Martin F."/>
        </authorList>
    </citation>
    <scope>NUCLEOTIDE SEQUENCE [LARGE SCALE GENOMIC DNA]</scope>
    <source>
        <strain evidence="2">LaAM-08-1</strain>
    </source>
</reference>
<dbReference type="EMBL" id="KN838701">
    <property type="protein sequence ID" value="KIJ97103.1"/>
    <property type="molecule type" value="Genomic_DNA"/>
</dbReference>
<name>A0A0C9X6Z5_9AGAR</name>
<dbReference type="AlphaFoldDB" id="A0A0C9X6Z5"/>